<accession>A0A7S8E746</accession>
<dbReference type="InterPro" id="IPR011042">
    <property type="entry name" value="6-blade_b-propeller_TolB-like"/>
</dbReference>
<feature type="transmembrane region" description="Helical" evidence="4">
    <location>
        <begin position="783"/>
        <end position="803"/>
    </location>
</feature>
<feature type="transmembrane region" description="Helical" evidence="4">
    <location>
        <begin position="100"/>
        <end position="120"/>
    </location>
</feature>
<evidence type="ECO:0000256" key="3">
    <source>
        <dbReference type="SAM" id="MobiDB-lite"/>
    </source>
</evidence>
<dbReference type="InterPro" id="IPR019962">
    <property type="entry name" value="CHP03663"/>
</dbReference>
<feature type="transmembrane region" description="Helical" evidence="4">
    <location>
        <begin position="316"/>
        <end position="333"/>
    </location>
</feature>
<feature type="compositionally biased region" description="Acidic residues" evidence="3">
    <location>
        <begin position="1364"/>
        <end position="1383"/>
    </location>
</feature>
<feature type="transmembrane region" description="Helical" evidence="4">
    <location>
        <begin position="367"/>
        <end position="386"/>
    </location>
</feature>
<dbReference type="SUPFAM" id="SSF101898">
    <property type="entry name" value="NHL repeat"/>
    <property type="match status" value="1"/>
</dbReference>
<keyword evidence="4" id="KW-0812">Transmembrane</keyword>
<feature type="transmembrane region" description="Helical" evidence="4">
    <location>
        <begin position="179"/>
        <end position="195"/>
    </location>
</feature>
<dbReference type="PANTHER" id="PTHR41710">
    <property type="entry name" value="GLYCOSYL TRANSFERASE, FAMILY 39"/>
    <property type="match status" value="1"/>
</dbReference>
<evidence type="ECO:0000313" key="7">
    <source>
        <dbReference type="Proteomes" id="UP000594468"/>
    </source>
</evidence>
<keyword evidence="1" id="KW-0677">Repeat</keyword>
<feature type="transmembrane region" description="Helical" evidence="4">
    <location>
        <begin position="566"/>
        <end position="596"/>
    </location>
</feature>
<dbReference type="Gene3D" id="2.120.10.30">
    <property type="entry name" value="TolB, C-terminal domain"/>
    <property type="match status" value="2"/>
</dbReference>
<dbReference type="Pfam" id="PF13231">
    <property type="entry name" value="PMT_2"/>
    <property type="match status" value="1"/>
</dbReference>
<dbReference type="KEGG" id="pmet:G4Y79_18020"/>
<feature type="repeat" description="NHL" evidence="2">
    <location>
        <begin position="1030"/>
        <end position="1059"/>
    </location>
</feature>
<feature type="compositionally biased region" description="Low complexity" evidence="3">
    <location>
        <begin position="1337"/>
        <end position="1346"/>
    </location>
</feature>
<feature type="transmembrane region" description="Helical" evidence="4">
    <location>
        <begin position="201"/>
        <end position="220"/>
    </location>
</feature>
<feature type="transmembrane region" description="Helical" evidence="4">
    <location>
        <begin position="679"/>
        <end position="700"/>
    </location>
</feature>
<dbReference type="CDD" id="cd05819">
    <property type="entry name" value="NHL"/>
    <property type="match status" value="1"/>
</dbReference>
<feature type="transmembrane region" description="Helical" evidence="4">
    <location>
        <begin position="754"/>
        <end position="771"/>
    </location>
</feature>
<proteinExistence type="predicted"/>
<feature type="transmembrane region" description="Helical" evidence="4">
    <location>
        <begin position="433"/>
        <end position="453"/>
    </location>
</feature>
<feature type="compositionally biased region" description="Acidic residues" evidence="3">
    <location>
        <begin position="1392"/>
        <end position="1405"/>
    </location>
</feature>
<feature type="compositionally biased region" description="Acidic residues" evidence="3">
    <location>
        <begin position="1347"/>
        <end position="1357"/>
    </location>
</feature>
<keyword evidence="7" id="KW-1185">Reference proteome</keyword>
<keyword evidence="4" id="KW-1133">Transmembrane helix</keyword>
<feature type="transmembrane region" description="Helical" evidence="4">
    <location>
        <begin position="232"/>
        <end position="253"/>
    </location>
</feature>
<name>A0A7S8E746_9CHLR</name>
<keyword evidence="4" id="KW-0472">Membrane</keyword>
<dbReference type="PANTHER" id="PTHR41710:SF2">
    <property type="entry name" value="GLYCOSYL TRANSFERASE FAMILY 39_83 DOMAIN-CONTAINING PROTEIN"/>
    <property type="match status" value="1"/>
</dbReference>
<dbReference type="RefSeq" id="WP_195169644.1">
    <property type="nucleotide sequence ID" value="NZ_CP062983.1"/>
</dbReference>
<feature type="transmembrane region" description="Helical" evidence="4">
    <location>
        <begin position="712"/>
        <end position="734"/>
    </location>
</feature>
<dbReference type="EMBL" id="CP062983">
    <property type="protein sequence ID" value="QPC81572.1"/>
    <property type="molecule type" value="Genomic_DNA"/>
</dbReference>
<feature type="transmembrane region" description="Helical" evidence="4">
    <location>
        <begin position="156"/>
        <end position="172"/>
    </location>
</feature>
<sequence length="1405" mass="157143">MTVQNPRNPETRSNGLSGMLSRGFTLNWEVAILLIILALAIFTRFYMLGERVMSHDESLHTRFSYNLYADGNFEHTPLMHGPILFHATALSYALFGVNDFSARIYTAVLGVLLVMSPILFRRWLGRWGTIIASGLLLISPLMMYYNRYIRHDTPSMLFAVTMLWAIMMYLSGPPNQRRRAHWLYIIAAAMILNLGSKETAFIYIAIFGVFLAIYWVVRMLQHYAHLPGRPIFNFIIIGTLLGGVLSLGMYIILDVVQFDLLPRGDTPTTFAMLAAGQQGAFLMWTMISVAVVLLLILGTLLWVFRDALQRIRWREVAVLVATALVMCLAMVVFEELSHTAPSSAEPVAPAVPGEGIEDTVIPSTLSWLPMIAVWVVAAGAIIFALFNRRRHTSDLDLSEDVAFVDGEPVPDGRKQKPRRGFFDAMDIFPEFDLIILIGTLILPWATAAIPYAMKGTTNDYIAFAESLPSFVYNIIFSIAQINTPDQVGQFVVNAMALIPLVAVSVTLGLVWNWRRWLVSAAVFHIIWAFFFTTVFTNIPGLFTGMIQSLGYWLEQQGERRGSQPQYYYLLVVMPFYEFLPVIGAVLAMFAGLIVFWRRRLGMANERFALRRLQQEVQVAEGDEESDPETIAALNTRILATQYEIDEQSRLNEMPFLLFWSWLGVLNLVGYSLAGEKMPWLGTHLTLPLIILTGWFLGRIVDRIDWQMFRQRGWLILLVMPLFVITLLQVIGSIFVGRGPFMGLTQVQLQQTYSWLASVVISGAVLYGVVWLARSVSWRHVRQLTMVTIFSLLAFATFRSAWLASFVNYDYATEFLVYAHAAPAVKRVLNDITELSLRTTDGLDMKFAYDNSVSWPYSWYFRDFTNATFVGENPTVQNLEDAIVVVVGDDKMSDVEPILADRYQRFRYIRMWWPMQEYFYLTPERLANLFDFSPSNTQAATLREGIFDIWWQRDYTTYGQAIDKDFSTTHWPVSDAMYVYVRKDYASQIWEYGVGDGVVDNPLDDIAENVCNTNWQSMIAVQSFTTPNGMTRPVGVTLDDAGNVYVADEYSHDIAVFNGTGAFLRTIGQPVGGPDPDAPVFTRPNAVDIGPDGLMYVADTWDYGVDVLTTDGELMVEWGQQGEYGFPAEANPVEGLWGPRDVAVSDEGLVYVSDTGNKRVRVYSILDNQAIYVADIGTGGSGLGELNEPSGLALHPDGRVFVADTWNRRVAVFMNDGTFVDNYPVLGWYQELGNRPYLALDVERDLLYVTDPDAGRVLVYSISGDCLGSFGMLAGEQPTLAQFGVVGGITVDDDGFVYVADSTLGRVLKFESFDNYRLDAETAGTVNEISADSVNGIESGDASGDDVGAVDEAIDDESMFPSDESGADDEAQSGLDETIDETADDQANGQEESPVEEPIGEDETAE</sequence>
<evidence type="ECO:0000256" key="4">
    <source>
        <dbReference type="SAM" id="Phobius"/>
    </source>
</evidence>
<feature type="transmembrane region" description="Helical" evidence="4">
    <location>
        <begin position="26"/>
        <end position="47"/>
    </location>
</feature>
<dbReference type="NCBIfam" id="TIGR03663">
    <property type="entry name" value="flippase activity-associated protein Agl23"/>
    <property type="match status" value="1"/>
</dbReference>
<evidence type="ECO:0000259" key="5">
    <source>
        <dbReference type="Pfam" id="PF13231"/>
    </source>
</evidence>
<feature type="transmembrane region" description="Helical" evidence="4">
    <location>
        <begin position="655"/>
        <end position="673"/>
    </location>
</feature>
<feature type="region of interest" description="Disordered" evidence="3">
    <location>
        <begin position="1333"/>
        <end position="1405"/>
    </location>
</feature>
<feature type="domain" description="Glycosyltransferase RgtA/B/C/D-like" evidence="5">
    <location>
        <begin position="80"/>
        <end position="226"/>
    </location>
</feature>
<dbReference type="Pfam" id="PF01436">
    <property type="entry name" value="NHL"/>
    <property type="match status" value="3"/>
</dbReference>
<feature type="transmembrane region" description="Helical" evidence="4">
    <location>
        <begin position="490"/>
        <end position="513"/>
    </location>
</feature>
<organism evidence="6 7">
    <name type="scientific">Phototrophicus methaneseepsis</name>
    <dbReference type="NCBI Taxonomy" id="2710758"/>
    <lineage>
        <taxon>Bacteria</taxon>
        <taxon>Bacillati</taxon>
        <taxon>Chloroflexota</taxon>
        <taxon>Candidatus Thermofontia</taxon>
        <taxon>Phototrophicales</taxon>
        <taxon>Phototrophicaceae</taxon>
        <taxon>Phototrophicus</taxon>
    </lineage>
</organism>
<feature type="repeat" description="NHL" evidence="2">
    <location>
        <begin position="1172"/>
        <end position="1215"/>
    </location>
</feature>
<dbReference type="InterPro" id="IPR001258">
    <property type="entry name" value="NHL_repeat"/>
</dbReference>
<feature type="transmembrane region" description="Helical" evidence="4">
    <location>
        <begin position="281"/>
        <end position="304"/>
    </location>
</feature>
<dbReference type="Proteomes" id="UP000594468">
    <property type="component" value="Chromosome"/>
</dbReference>
<dbReference type="InterPro" id="IPR038731">
    <property type="entry name" value="RgtA/B/C-like"/>
</dbReference>
<reference evidence="6 7" key="1">
    <citation type="submission" date="2020-02" db="EMBL/GenBank/DDBJ databases">
        <authorList>
            <person name="Zheng R.K."/>
            <person name="Sun C.M."/>
        </authorList>
    </citation>
    <scope>NUCLEOTIDE SEQUENCE [LARGE SCALE GENOMIC DNA]</scope>
    <source>
        <strain evidence="7">rifampicinis</strain>
    </source>
</reference>
<feature type="transmembrane region" description="Helical" evidence="4">
    <location>
        <begin position="525"/>
        <end position="546"/>
    </location>
</feature>
<dbReference type="PROSITE" id="PS51125">
    <property type="entry name" value="NHL"/>
    <property type="match status" value="2"/>
</dbReference>
<evidence type="ECO:0000256" key="1">
    <source>
        <dbReference type="ARBA" id="ARBA00022737"/>
    </source>
</evidence>
<protein>
    <submittedName>
        <fullName evidence="6">TIGR03663 family protein</fullName>
    </submittedName>
</protein>
<evidence type="ECO:0000313" key="6">
    <source>
        <dbReference type="EMBL" id="QPC81572.1"/>
    </source>
</evidence>
<gene>
    <name evidence="6" type="ORF">G4Y79_18020</name>
</gene>
<feature type="transmembrane region" description="Helical" evidence="4">
    <location>
        <begin position="127"/>
        <end position="144"/>
    </location>
</feature>
<evidence type="ECO:0000256" key="2">
    <source>
        <dbReference type="PROSITE-ProRule" id="PRU00504"/>
    </source>
</evidence>